<dbReference type="Pfam" id="PF13568">
    <property type="entry name" value="OMP_b-brl_2"/>
    <property type="match status" value="1"/>
</dbReference>
<dbReference type="RefSeq" id="WP_109673413.1">
    <property type="nucleotide sequence ID" value="NZ_QGDT01000002.1"/>
</dbReference>
<name>A0A316AQJ5_9BACT</name>
<evidence type="ECO:0000313" key="4">
    <source>
        <dbReference type="EMBL" id="PWJ59559.1"/>
    </source>
</evidence>
<comment type="caution">
    <text evidence="4">The sequence shown here is derived from an EMBL/GenBank/DDBJ whole genome shotgun (WGS) entry which is preliminary data.</text>
</comment>
<gene>
    <name evidence="4" type="ORF">CLV98_102393</name>
</gene>
<evidence type="ECO:0000256" key="2">
    <source>
        <dbReference type="SAM" id="SignalP"/>
    </source>
</evidence>
<reference evidence="4 5" key="1">
    <citation type="submission" date="2018-03" db="EMBL/GenBank/DDBJ databases">
        <title>Genomic Encyclopedia of Archaeal and Bacterial Type Strains, Phase II (KMG-II): from individual species to whole genera.</title>
        <authorList>
            <person name="Goeker M."/>
        </authorList>
    </citation>
    <scope>NUCLEOTIDE SEQUENCE [LARGE SCALE GENOMIC DNA]</scope>
    <source>
        <strain evidence="4 5">DSM 100346</strain>
    </source>
</reference>
<feature type="compositionally biased region" description="Polar residues" evidence="1">
    <location>
        <begin position="89"/>
        <end position="99"/>
    </location>
</feature>
<evidence type="ECO:0000259" key="3">
    <source>
        <dbReference type="Pfam" id="PF13568"/>
    </source>
</evidence>
<dbReference type="AlphaFoldDB" id="A0A316AQJ5"/>
<feature type="region of interest" description="Disordered" evidence="1">
    <location>
        <begin position="141"/>
        <end position="171"/>
    </location>
</feature>
<feature type="region of interest" description="Disordered" evidence="1">
    <location>
        <begin position="89"/>
        <end position="114"/>
    </location>
</feature>
<protein>
    <submittedName>
        <fullName evidence="4">Outer membrane protein with beta-barrel domain</fullName>
    </submittedName>
</protein>
<feature type="compositionally biased region" description="Basic and acidic residues" evidence="1">
    <location>
        <begin position="156"/>
        <end position="171"/>
    </location>
</feature>
<dbReference type="InterPro" id="IPR025665">
    <property type="entry name" value="Beta-barrel_OMP_2"/>
</dbReference>
<accession>A0A316AQJ5</accession>
<keyword evidence="5" id="KW-1185">Reference proteome</keyword>
<dbReference type="OrthoDB" id="1492760at2"/>
<feature type="domain" description="Outer membrane protein beta-barrel" evidence="3">
    <location>
        <begin position="184"/>
        <end position="332"/>
    </location>
</feature>
<organism evidence="4 5">
    <name type="scientific">Dyadobacter jejuensis</name>
    <dbReference type="NCBI Taxonomy" id="1082580"/>
    <lineage>
        <taxon>Bacteria</taxon>
        <taxon>Pseudomonadati</taxon>
        <taxon>Bacteroidota</taxon>
        <taxon>Cytophagia</taxon>
        <taxon>Cytophagales</taxon>
        <taxon>Spirosomataceae</taxon>
        <taxon>Dyadobacter</taxon>
    </lineage>
</organism>
<evidence type="ECO:0000256" key="1">
    <source>
        <dbReference type="SAM" id="MobiDB-lite"/>
    </source>
</evidence>
<dbReference type="Proteomes" id="UP000245880">
    <property type="component" value="Unassembled WGS sequence"/>
</dbReference>
<proteinExistence type="predicted"/>
<sequence length="351" mass="39619">MKTILLCTFLLSATTAPVIMAQTTTKADKKDKSAKVIENTVVVDTVKKQETIRDITERVVETTYKNYPQQAGQPTIIINNIILPPDYQKNNQPNINKTQAPKPDMSTGLSAAQEDEEYQAWLRERRYRQQEFMMDSRMNENNQASNFGNNFGDQQSDERKGKSLEERLGERPARNSGMWIIPMVGLHAQDFDTSSDNDEINGRAGWNAGLDFRIRANRFFVQPGVHYFNSSLEITEKDSVEQKSFTDGPRIHTLKVPMMVGVYLTKANSGFFKFNVKGGIVGNYLLSVDNSTQTSFSKDNLNEFYYGANAGIGLEFGFITLDVSHEWGISKFVKSSDKNNNVLRATIGFKI</sequence>
<evidence type="ECO:0000313" key="5">
    <source>
        <dbReference type="Proteomes" id="UP000245880"/>
    </source>
</evidence>
<keyword evidence="2" id="KW-0732">Signal</keyword>
<feature type="compositionally biased region" description="Polar residues" evidence="1">
    <location>
        <begin position="141"/>
        <end position="154"/>
    </location>
</feature>
<dbReference type="EMBL" id="QGDT01000002">
    <property type="protein sequence ID" value="PWJ59559.1"/>
    <property type="molecule type" value="Genomic_DNA"/>
</dbReference>
<feature type="chain" id="PRO_5016374755" evidence="2">
    <location>
        <begin position="22"/>
        <end position="351"/>
    </location>
</feature>
<feature type="signal peptide" evidence="2">
    <location>
        <begin position="1"/>
        <end position="21"/>
    </location>
</feature>